<evidence type="ECO:0000256" key="3">
    <source>
        <dbReference type="ARBA" id="ARBA00022833"/>
    </source>
</evidence>
<evidence type="ECO:0000256" key="4">
    <source>
        <dbReference type="SAM" id="MobiDB-lite"/>
    </source>
</evidence>
<dbReference type="PROSITE" id="PS01359">
    <property type="entry name" value="ZF_PHD_1"/>
    <property type="match status" value="1"/>
</dbReference>
<keyword evidence="2" id="KW-0863">Zinc-finger</keyword>
<keyword evidence="7" id="KW-1185">Reference proteome</keyword>
<dbReference type="InterPro" id="IPR013083">
    <property type="entry name" value="Znf_RING/FYVE/PHD"/>
</dbReference>
<gene>
    <name evidence="6" type="ORF">BT96DRAFT_937197</name>
</gene>
<proteinExistence type="predicted"/>
<dbReference type="EMBL" id="ML769435">
    <property type="protein sequence ID" value="KAE9402391.1"/>
    <property type="molecule type" value="Genomic_DNA"/>
</dbReference>
<dbReference type="GO" id="GO:0008270">
    <property type="term" value="F:zinc ion binding"/>
    <property type="evidence" value="ECO:0007669"/>
    <property type="project" value="UniProtKB-KW"/>
</dbReference>
<evidence type="ECO:0000256" key="2">
    <source>
        <dbReference type="ARBA" id="ARBA00022771"/>
    </source>
</evidence>
<evidence type="ECO:0000259" key="5">
    <source>
        <dbReference type="SMART" id="SM00249"/>
    </source>
</evidence>
<dbReference type="InterPro" id="IPR019786">
    <property type="entry name" value="Zinc_finger_PHD-type_CS"/>
</dbReference>
<organism evidence="6 7">
    <name type="scientific">Gymnopus androsaceus JB14</name>
    <dbReference type="NCBI Taxonomy" id="1447944"/>
    <lineage>
        <taxon>Eukaryota</taxon>
        <taxon>Fungi</taxon>
        <taxon>Dikarya</taxon>
        <taxon>Basidiomycota</taxon>
        <taxon>Agaricomycotina</taxon>
        <taxon>Agaricomycetes</taxon>
        <taxon>Agaricomycetidae</taxon>
        <taxon>Agaricales</taxon>
        <taxon>Marasmiineae</taxon>
        <taxon>Omphalotaceae</taxon>
        <taxon>Gymnopus</taxon>
    </lineage>
</organism>
<protein>
    <recommendedName>
        <fullName evidence="5">Zinc finger PHD-type domain-containing protein</fullName>
    </recommendedName>
</protein>
<dbReference type="OrthoDB" id="3267958at2759"/>
<keyword evidence="1" id="KW-0479">Metal-binding</keyword>
<dbReference type="InterPro" id="IPR011011">
    <property type="entry name" value="Znf_FYVE_PHD"/>
</dbReference>
<reference evidence="6" key="1">
    <citation type="journal article" date="2019" name="Environ. Microbiol.">
        <title>Fungal ecological strategies reflected in gene transcription - a case study of two litter decomposers.</title>
        <authorList>
            <person name="Barbi F."/>
            <person name="Kohler A."/>
            <person name="Barry K."/>
            <person name="Baskaran P."/>
            <person name="Daum C."/>
            <person name="Fauchery L."/>
            <person name="Ihrmark K."/>
            <person name="Kuo A."/>
            <person name="LaButti K."/>
            <person name="Lipzen A."/>
            <person name="Morin E."/>
            <person name="Grigoriev I.V."/>
            <person name="Henrissat B."/>
            <person name="Lindahl B."/>
            <person name="Martin F."/>
        </authorList>
    </citation>
    <scope>NUCLEOTIDE SEQUENCE</scope>
    <source>
        <strain evidence="6">JB14</strain>
    </source>
</reference>
<evidence type="ECO:0000256" key="1">
    <source>
        <dbReference type="ARBA" id="ARBA00022723"/>
    </source>
</evidence>
<evidence type="ECO:0000313" key="6">
    <source>
        <dbReference type="EMBL" id="KAE9402391.1"/>
    </source>
</evidence>
<name>A0A6A4HWQ9_9AGAR</name>
<dbReference type="Gene3D" id="3.30.40.10">
    <property type="entry name" value="Zinc/RING finger domain, C3HC4 (zinc finger)"/>
    <property type="match status" value="1"/>
</dbReference>
<feature type="compositionally biased region" description="Acidic residues" evidence="4">
    <location>
        <begin position="77"/>
        <end position="90"/>
    </location>
</feature>
<dbReference type="Proteomes" id="UP000799118">
    <property type="component" value="Unassembled WGS sequence"/>
</dbReference>
<dbReference type="SUPFAM" id="SSF57903">
    <property type="entry name" value="FYVE/PHD zinc finger"/>
    <property type="match status" value="1"/>
</dbReference>
<dbReference type="AlphaFoldDB" id="A0A6A4HWQ9"/>
<evidence type="ECO:0000313" key="7">
    <source>
        <dbReference type="Proteomes" id="UP000799118"/>
    </source>
</evidence>
<dbReference type="SMART" id="SM00249">
    <property type="entry name" value="PHD"/>
    <property type="match status" value="1"/>
</dbReference>
<feature type="region of interest" description="Disordered" evidence="4">
    <location>
        <begin position="77"/>
        <end position="105"/>
    </location>
</feature>
<feature type="domain" description="Zinc finger PHD-type" evidence="5">
    <location>
        <begin position="227"/>
        <end position="275"/>
    </location>
</feature>
<sequence>MKHHLMNVHPTVDLVQYQHLWALSTVEVDGMQELWRNRKKSKRKKAKASTKDLPAFTVSDAQNSRLAYRTIISDNECSTEELESESDEEAVVGGTSDEDKLDNHSVAHRLVPGTNLTLAEFEFEQDGIYIDEPIDTDMIDTDKPPPQQSHLTPREQLASQCLDSSGYEPDNVESISISANSGNAIQPLASPGTATLANNTSHTVLESGLGHQSRKRKLDFTELSKCLCDCQVSEAKQNEEKVVQCKRKGCKTVWYHMGCVGLNQFIKSWTCNACKSVKH</sequence>
<accession>A0A6A4HWQ9</accession>
<keyword evidence="3" id="KW-0862">Zinc</keyword>
<dbReference type="InterPro" id="IPR001965">
    <property type="entry name" value="Znf_PHD"/>
</dbReference>